<evidence type="ECO:0000313" key="2">
    <source>
        <dbReference type="EMBL" id="GGZ42156.1"/>
    </source>
</evidence>
<dbReference type="AlphaFoldDB" id="A0A918UYH6"/>
<feature type="transmembrane region" description="Helical" evidence="1">
    <location>
        <begin position="66"/>
        <end position="87"/>
    </location>
</feature>
<protein>
    <submittedName>
        <fullName evidence="2">Uncharacterized protein</fullName>
    </submittedName>
</protein>
<keyword evidence="1" id="KW-1133">Transmembrane helix</keyword>
<organism evidence="2 3">
    <name type="scientific">Asticcacaulis endophyticus</name>
    <dbReference type="NCBI Taxonomy" id="1395890"/>
    <lineage>
        <taxon>Bacteria</taxon>
        <taxon>Pseudomonadati</taxon>
        <taxon>Pseudomonadota</taxon>
        <taxon>Alphaproteobacteria</taxon>
        <taxon>Caulobacterales</taxon>
        <taxon>Caulobacteraceae</taxon>
        <taxon>Asticcacaulis</taxon>
    </lineage>
</organism>
<feature type="transmembrane region" description="Helical" evidence="1">
    <location>
        <begin position="99"/>
        <end position="117"/>
    </location>
</feature>
<dbReference type="Proteomes" id="UP000662572">
    <property type="component" value="Unassembled WGS sequence"/>
</dbReference>
<gene>
    <name evidence="2" type="ORF">GCM10011273_31150</name>
</gene>
<reference evidence="2" key="1">
    <citation type="journal article" date="2014" name="Int. J. Syst. Evol. Microbiol.">
        <title>Complete genome sequence of Corynebacterium casei LMG S-19264T (=DSM 44701T), isolated from a smear-ripened cheese.</title>
        <authorList>
            <consortium name="US DOE Joint Genome Institute (JGI-PGF)"/>
            <person name="Walter F."/>
            <person name="Albersmeier A."/>
            <person name="Kalinowski J."/>
            <person name="Ruckert C."/>
        </authorList>
    </citation>
    <scope>NUCLEOTIDE SEQUENCE</scope>
    <source>
        <strain evidence="2">KCTC 32296</strain>
    </source>
</reference>
<keyword evidence="1" id="KW-0472">Membrane</keyword>
<keyword evidence="1" id="KW-0812">Transmembrane</keyword>
<comment type="caution">
    <text evidence="2">The sequence shown here is derived from an EMBL/GenBank/DDBJ whole genome shotgun (WGS) entry which is preliminary data.</text>
</comment>
<feature type="transmembrane region" description="Helical" evidence="1">
    <location>
        <begin position="42"/>
        <end position="60"/>
    </location>
</feature>
<accession>A0A918UYH6</accession>
<keyword evidence="3" id="KW-1185">Reference proteome</keyword>
<name>A0A918UYH6_9CAUL</name>
<reference evidence="2" key="2">
    <citation type="submission" date="2020-09" db="EMBL/GenBank/DDBJ databases">
        <authorList>
            <person name="Sun Q."/>
            <person name="Kim S."/>
        </authorList>
    </citation>
    <scope>NUCLEOTIDE SEQUENCE</scope>
    <source>
        <strain evidence="2">KCTC 32296</strain>
    </source>
</reference>
<evidence type="ECO:0000256" key="1">
    <source>
        <dbReference type="SAM" id="Phobius"/>
    </source>
</evidence>
<evidence type="ECO:0000313" key="3">
    <source>
        <dbReference type="Proteomes" id="UP000662572"/>
    </source>
</evidence>
<proteinExistence type="predicted"/>
<sequence length="164" mass="18040">MASAFIRANFDCLALSGVSFDFWDMLKGAGMPDKKALSWPRFVVGLFLSPLLWVIEFYVVPHDELLAGGQLLFYIAGIIWLIVVLLLTKAISLARKQKMSATVLMWVSIGLSIPIMLNPASKGPSMPDFQILGIVVPDILILPILSLLTALVFALIAGLRWRAK</sequence>
<dbReference type="EMBL" id="BMZB01000005">
    <property type="protein sequence ID" value="GGZ42156.1"/>
    <property type="molecule type" value="Genomic_DNA"/>
</dbReference>
<feature type="transmembrane region" description="Helical" evidence="1">
    <location>
        <begin position="129"/>
        <end position="159"/>
    </location>
</feature>